<reference evidence="5 7" key="2">
    <citation type="submission" date="2023-09" db="EMBL/GenBank/DDBJ databases">
        <title>Complete-Gapless Cercospora beticola genome.</title>
        <authorList>
            <person name="Wyatt N.A."/>
            <person name="Spanner R.E."/>
            <person name="Bolton M.D."/>
        </authorList>
    </citation>
    <scope>NUCLEOTIDE SEQUENCE [LARGE SCALE GENOMIC DNA]</scope>
    <source>
        <strain evidence="5">Cb09-40</strain>
    </source>
</reference>
<dbReference type="EMBL" id="LKMD01000104">
    <property type="protein sequence ID" value="PIA94520.1"/>
    <property type="molecule type" value="Genomic_DNA"/>
</dbReference>
<keyword evidence="2" id="KW-1015">Disulfide bond</keyword>
<dbReference type="PANTHER" id="PTHR33630:SF9">
    <property type="entry name" value="CUTINASE 4"/>
    <property type="match status" value="1"/>
</dbReference>
<dbReference type="Pfam" id="PF01083">
    <property type="entry name" value="Cutinase"/>
    <property type="match status" value="1"/>
</dbReference>
<keyword evidence="1" id="KW-0378">Hydrolase</keyword>
<keyword evidence="7" id="KW-1185">Reference proteome</keyword>
<evidence type="ECO:0000313" key="4">
    <source>
        <dbReference type="EMBL" id="PIA94520.1"/>
    </source>
</evidence>
<dbReference type="SUPFAM" id="SSF53474">
    <property type="entry name" value="alpha/beta-Hydrolases"/>
    <property type="match status" value="1"/>
</dbReference>
<sequence length="283" mass="29988">MVRSTLYLNVALAAIAQALPTASDEHKIIEAGFSPIDTAPFAPAPISEEDLTPITSATELTAEEVLAGLDISKRQSSCASGVYMIVARGSGEPQGPGRLSQVVQLIGQRIPGSVFTSVVYPANIIDFGAPAYPFSVREGIREVQRLIEARVNQCPNERIVLLGYSQGANACSTGLAGSGFGNPPLKENLRGNIRGVALFGDPAQAANQAYNRGTATDGEGILGRTDFSLPELSRYSSRLLQWCDRGDRVCAENIEPYDGAVHSNVVSRYANAAANHIANVATR</sequence>
<dbReference type="Proteomes" id="UP000230605">
    <property type="component" value="Chromosome 6"/>
</dbReference>
<protein>
    <submittedName>
        <fullName evidence="4">Acetylxylan esterase</fullName>
    </submittedName>
</protein>
<evidence type="ECO:0000313" key="6">
    <source>
        <dbReference type="Proteomes" id="UP000230605"/>
    </source>
</evidence>
<dbReference type="InterPro" id="IPR000675">
    <property type="entry name" value="Cutinase/axe"/>
</dbReference>
<dbReference type="AlphaFoldDB" id="A0A2G5HPR7"/>
<dbReference type="Gene3D" id="3.40.50.1820">
    <property type="entry name" value="alpha/beta hydrolase"/>
    <property type="match status" value="1"/>
</dbReference>
<keyword evidence="3" id="KW-0732">Signal</keyword>
<proteinExistence type="predicted"/>
<reference evidence="4 6" key="1">
    <citation type="submission" date="2015-10" db="EMBL/GenBank/DDBJ databases">
        <title>The cercosporin biosynthetic gene cluster was horizontally transferred to several fungal lineages and shown to be expanded in Cercospora beticola based on microsynteny with recipient genomes.</title>
        <authorList>
            <person name="De Jonge R."/>
            <person name="Ebert M.K."/>
            <person name="Suttle J.C."/>
            <person name="Jurick Ii W.M."/>
            <person name="Secor G.A."/>
            <person name="Thomma B.P."/>
            <person name="Van De Peer Y."/>
            <person name="Bolton M.D."/>
        </authorList>
    </citation>
    <scope>NUCLEOTIDE SEQUENCE [LARGE SCALE GENOMIC DNA]</scope>
    <source>
        <strain evidence="4 6">09-40</strain>
    </source>
</reference>
<feature type="chain" id="PRO_5013929031" evidence="3">
    <location>
        <begin position="19"/>
        <end position="283"/>
    </location>
</feature>
<dbReference type="PANTHER" id="PTHR33630">
    <property type="entry name" value="CUTINASE RV1984C-RELATED-RELATED"/>
    <property type="match status" value="1"/>
</dbReference>
<dbReference type="Proteomes" id="UP001302367">
    <property type="component" value="Chromosome 6"/>
</dbReference>
<evidence type="ECO:0000256" key="3">
    <source>
        <dbReference type="SAM" id="SignalP"/>
    </source>
</evidence>
<organism evidence="4 6">
    <name type="scientific">Cercospora beticola</name>
    <name type="common">Sugarbeet leaf spot fungus</name>
    <dbReference type="NCBI Taxonomy" id="122368"/>
    <lineage>
        <taxon>Eukaryota</taxon>
        <taxon>Fungi</taxon>
        <taxon>Dikarya</taxon>
        <taxon>Ascomycota</taxon>
        <taxon>Pezizomycotina</taxon>
        <taxon>Dothideomycetes</taxon>
        <taxon>Dothideomycetidae</taxon>
        <taxon>Mycosphaerellales</taxon>
        <taxon>Mycosphaerellaceae</taxon>
        <taxon>Cercospora</taxon>
    </lineage>
</organism>
<feature type="signal peptide" evidence="3">
    <location>
        <begin position="1"/>
        <end position="18"/>
    </location>
</feature>
<accession>A0A2G5HPR7</accession>
<dbReference type="SMART" id="SM01110">
    <property type="entry name" value="Cutinase"/>
    <property type="match status" value="1"/>
</dbReference>
<dbReference type="GO" id="GO:0052689">
    <property type="term" value="F:carboxylic ester hydrolase activity"/>
    <property type="evidence" value="ECO:0007669"/>
    <property type="project" value="UniProtKB-ARBA"/>
</dbReference>
<evidence type="ECO:0000256" key="1">
    <source>
        <dbReference type="ARBA" id="ARBA00022801"/>
    </source>
</evidence>
<dbReference type="OrthoDB" id="2586582at2759"/>
<dbReference type="EMBL" id="CP134189">
    <property type="protein sequence ID" value="WPB05537.1"/>
    <property type="molecule type" value="Genomic_DNA"/>
</dbReference>
<gene>
    <name evidence="4" type="ORF">CB0940_08941</name>
    <name evidence="5" type="ORF">RHO25_010190</name>
</gene>
<dbReference type="InterPro" id="IPR029058">
    <property type="entry name" value="AB_hydrolase_fold"/>
</dbReference>
<name>A0A2G5HPR7_CERBT</name>
<evidence type="ECO:0000256" key="2">
    <source>
        <dbReference type="ARBA" id="ARBA00023157"/>
    </source>
</evidence>
<evidence type="ECO:0000313" key="7">
    <source>
        <dbReference type="Proteomes" id="UP001302367"/>
    </source>
</evidence>
<evidence type="ECO:0000313" key="5">
    <source>
        <dbReference type="EMBL" id="WPB05537.1"/>
    </source>
</evidence>